<evidence type="ECO:0000313" key="3">
    <source>
        <dbReference type="EMBL" id="MXQ82310.1"/>
    </source>
</evidence>
<gene>
    <name evidence="3" type="ORF">E5288_WYG010910</name>
</gene>
<evidence type="ECO:0000256" key="1">
    <source>
        <dbReference type="SAM" id="MobiDB-lite"/>
    </source>
</evidence>
<evidence type="ECO:0000313" key="4">
    <source>
        <dbReference type="Proteomes" id="UP000322234"/>
    </source>
</evidence>
<dbReference type="GO" id="GO:0010008">
    <property type="term" value="C:endosome membrane"/>
    <property type="evidence" value="ECO:0007669"/>
    <property type="project" value="TreeGrafter"/>
</dbReference>
<feature type="compositionally biased region" description="Polar residues" evidence="1">
    <location>
        <begin position="166"/>
        <end position="188"/>
    </location>
</feature>
<proteinExistence type="predicted"/>
<comment type="caution">
    <text evidence="3">The sequence shown here is derived from an EMBL/GenBank/DDBJ whole genome shotgun (WGS) entry which is preliminary data.</text>
</comment>
<feature type="compositionally biased region" description="Polar residues" evidence="1">
    <location>
        <begin position="399"/>
        <end position="423"/>
    </location>
</feature>
<feature type="transmembrane region" description="Helical" evidence="2">
    <location>
        <begin position="69"/>
        <end position="95"/>
    </location>
</feature>
<dbReference type="GO" id="GO:0014069">
    <property type="term" value="C:postsynaptic density"/>
    <property type="evidence" value="ECO:0007669"/>
    <property type="project" value="TreeGrafter"/>
</dbReference>
<feature type="compositionally biased region" description="Low complexity" evidence="1">
    <location>
        <begin position="243"/>
        <end position="253"/>
    </location>
</feature>
<evidence type="ECO:0000256" key="2">
    <source>
        <dbReference type="SAM" id="Phobius"/>
    </source>
</evidence>
<feature type="compositionally biased region" description="Polar residues" evidence="1">
    <location>
        <begin position="146"/>
        <end position="159"/>
    </location>
</feature>
<dbReference type="Gene3D" id="3.30.160.20">
    <property type="match status" value="1"/>
</dbReference>
<keyword evidence="4" id="KW-1185">Reference proteome</keyword>
<feature type="compositionally biased region" description="Polar residues" evidence="1">
    <location>
        <begin position="122"/>
        <end position="138"/>
    </location>
</feature>
<dbReference type="GO" id="GO:0097484">
    <property type="term" value="P:dendrite extension"/>
    <property type="evidence" value="ECO:0007669"/>
    <property type="project" value="TreeGrafter"/>
</dbReference>
<dbReference type="GO" id="GO:0008090">
    <property type="term" value="P:retrograde axonal transport"/>
    <property type="evidence" value="ECO:0007669"/>
    <property type="project" value="TreeGrafter"/>
</dbReference>
<feature type="compositionally biased region" description="Low complexity" evidence="1">
    <location>
        <begin position="222"/>
        <end position="233"/>
    </location>
</feature>
<feature type="compositionally biased region" description="Polar residues" evidence="1">
    <location>
        <begin position="317"/>
        <end position="339"/>
    </location>
</feature>
<dbReference type="Pfam" id="PF15759">
    <property type="entry name" value="TMEM108"/>
    <property type="match status" value="1"/>
</dbReference>
<organism evidence="3 4">
    <name type="scientific">Bos mutus</name>
    <name type="common">wild yak</name>
    <dbReference type="NCBI Taxonomy" id="72004"/>
    <lineage>
        <taxon>Eukaryota</taxon>
        <taxon>Metazoa</taxon>
        <taxon>Chordata</taxon>
        <taxon>Craniata</taxon>
        <taxon>Vertebrata</taxon>
        <taxon>Euteleostomi</taxon>
        <taxon>Mammalia</taxon>
        <taxon>Eutheria</taxon>
        <taxon>Laurasiatheria</taxon>
        <taxon>Artiodactyla</taxon>
        <taxon>Ruminantia</taxon>
        <taxon>Pecora</taxon>
        <taxon>Bovidae</taxon>
        <taxon>Bovinae</taxon>
        <taxon>Bos</taxon>
    </lineage>
</organism>
<dbReference type="PANTHER" id="PTHR28673:SF1">
    <property type="entry name" value="TRANSMEMBRANE PROTEIN 108"/>
    <property type="match status" value="1"/>
</dbReference>
<dbReference type="EMBL" id="VBQZ03000012">
    <property type="protein sequence ID" value="MXQ82310.1"/>
    <property type="molecule type" value="Genomic_DNA"/>
</dbReference>
<dbReference type="GO" id="GO:1904115">
    <property type="term" value="C:axon cytoplasm"/>
    <property type="evidence" value="ECO:0007669"/>
    <property type="project" value="GOC"/>
</dbReference>
<dbReference type="Proteomes" id="UP000322234">
    <property type="component" value="Unassembled WGS sequence"/>
</dbReference>
<evidence type="ECO:0008006" key="5">
    <source>
        <dbReference type="Google" id="ProtNLM"/>
    </source>
</evidence>
<dbReference type="GO" id="GO:0097106">
    <property type="term" value="P:postsynaptic density organization"/>
    <property type="evidence" value="ECO:0007669"/>
    <property type="project" value="TreeGrafter"/>
</dbReference>
<reference evidence="3" key="1">
    <citation type="submission" date="2019-10" db="EMBL/GenBank/DDBJ databases">
        <title>The sequence and de novo assembly of the wild yak genome.</title>
        <authorList>
            <person name="Liu Y."/>
        </authorList>
    </citation>
    <scope>NUCLEOTIDE SEQUENCE [LARGE SCALE GENOMIC DNA]</scope>
    <source>
        <strain evidence="3">WY2019</strain>
    </source>
</reference>
<keyword evidence="2" id="KW-1133">Transmembrane helix</keyword>
<dbReference type="PANTHER" id="PTHR28673">
    <property type="entry name" value="TRANSMEMBRANE PROTEIN 108"/>
    <property type="match status" value="1"/>
</dbReference>
<sequence>MEIKFMKEIYLFSLLIKESEIIVFFLGTSLKDEVLKTMSVQKQMQISCPIWAVGSQPNKQKEEGLSFPWVLGSLGTGIAGFLLTLALTEALVFAAQEPSPRESLQVSPSGTIPGTMVTASLSSTRHSSMVATPASVVTPTPHPDGPSSQATAPMATTTPHLDGHPPTNTISTIMVTASTPHSEGSLSTGPLPAAVATTSSHSEGRSPGETAPTILLTKPGEATSRPPTAPSRATTRRPPRPPGSSRKGAGSSPRPIPAAPSGHAGRKDSQRGRNQSSTHLGQKRPLGKIFQIYKGNFTGSVEPDPSTFTPRNPLWGYSSSPQPQTVAATSAPSRTSWVPPTTPLVPVEDKPSLSRADQGGGSTFTSQGGEPDATAASGTPASQQRAPVPSQHPHGDPQDGSSHSDSWLTVTPGTSRPPSTNSGVFAATTGPIQAAFDASVSVPSEGLPQGTSLAPQAPARPTWASESTVSQAEEKAVATPTPTMMGRVPSPLSTVVSTATGNFLNRLVPAGTWKPGTAGNISHVAEGDKPQHRATICLSKMDIAWVILAISVPISSCSVLLTVCCLRKKKKPANPENSLSYWNNAITMDYFSKHAVELPREIQSLETSEDQLSEPRSPANGDYRDTGMVLVNPFCQETLFVGNDQVSEI</sequence>
<dbReference type="InterPro" id="IPR031508">
    <property type="entry name" value="TMEM108"/>
</dbReference>
<accession>A0A6B0QYK9</accession>
<feature type="transmembrane region" description="Helical" evidence="2">
    <location>
        <begin position="543"/>
        <end position="566"/>
    </location>
</feature>
<keyword evidence="2" id="KW-0812">Transmembrane</keyword>
<protein>
    <recommendedName>
        <fullName evidence="5">Transmembrane protein 108</fullName>
    </recommendedName>
</protein>
<dbReference type="AlphaFoldDB" id="A0A6B0QYK9"/>
<keyword evidence="2" id="KW-0472">Membrane</keyword>
<feature type="compositionally biased region" description="Polar residues" evidence="1">
    <location>
        <begin position="376"/>
        <end position="385"/>
    </location>
</feature>
<feature type="region of interest" description="Disordered" evidence="1">
    <location>
        <begin position="122"/>
        <end position="426"/>
    </location>
</feature>
<name>A0A6B0QYK9_9CETA</name>
<feature type="region of interest" description="Disordered" evidence="1">
    <location>
        <begin position="465"/>
        <end position="489"/>
    </location>
</feature>
<dbReference type="GO" id="GO:0005769">
    <property type="term" value="C:early endosome"/>
    <property type="evidence" value="ECO:0007669"/>
    <property type="project" value="TreeGrafter"/>
</dbReference>